<keyword evidence="8" id="KW-1185">Reference proteome</keyword>
<reference evidence="7 8" key="1">
    <citation type="submission" date="2022-04" db="EMBL/GenBank/DDBJ databases">
        <title>Leucobacter sp. isolated from rhizosphere of garlic.</title>
        <authorList>
            <person name="Won M."/>
            <person name="Lee C.-M."/>
            <person name="Woen H.-Y."/>
            <person name="Kwon S.-W."/>
        </authorList>
    </citation>
    <scope>NUCLEOTIDE SEQUENCE [LARGE SCALE GENOMIC DNA]</scope>
    <source>
        <strain evidence="7 8">H21R-40</strain>
    </source>
</reference>
<dbReference type="InterPro" id="IPR015421">
    <property type="entry name" value="PyrdxlP-dep_Trfase_major"/>
</dbReference>
<evidence type="ECO:0000313" key="8">
    <source>
        <dbReference type="Proteomes" id="UP000831786"/>
    </source>
</evidence>
<dbReference type="InterPro" id="IPR051798">
    <property type="entry name" value="Class-II_PLP-Dep_Aminotrans"/>
</dbReference>
<evidence type="ECO:0000256" key="4">
    <source>
        <dbReference type="ARBA" id="ARBA00023239"/>
    </source>
</evidence>
<keyword evidence="7" id="KW-0032">Aminotransferase</keyword>
<dbReference type="EMBL" id="CP095045">
    <property type="protein sequence ID" value="UOQ56254.1"/>
    <property type="molecule type" value="Genomic_DNA"/>
</dbReference>
<dbReference type="Gene3D" id="3.40.640.10">
    <property type="entry name" value="Type I PLP-dependent aspartate aminotransferase-like (Major domain)"/>
    <property type="match status" value="1"/>
</dbReference>
<dbReference type="PANTHER" id="PTHR43525">
    <property type="entry name" value="PROTEIN MALY"/>
    <property type="match status" value="1"/>
</dbReference>
<dbReference type="GO" id="GO:0008483">
    <property type="term" value="F:transaminase activity"/>
    <property type="evidence" value="ECO:0007669"/>
    <property type="project" value="UniProtKB-KW"/>
</dbReference>
<protein>
    <recommendedName>
        <fullName evidence="2">cysteine-S-conjugate beta-lyase</fullName>
        <ecNumber evidence="2">4.4.1.13</ecNumber>
    </recommendedName>
</protein>
<dbReference type="InterPro" id="IPR004839">
    <property type="entry name" value="Aminotransferase_I/II_large"/>
</dbReference>
<sequence length="377" mass="40160">MSTSLHTSDRAIGRAIAEMDFGRPEAVTRALADALAEGELGYLSAAHIARMQDAVGAWLETEYGWTPPPAAIRPVSDLVAGFRAVLTHFVPEGEPIIVPTPAYMPFVSVPQLIGRPVIEVPMIREAAGWRYDLDGLRAAFGRGARLLVLCNPHNPIGKVADGAELAELERLVDECGGMVFADEIHAPIMLGDEPHLVYAARSPRAAAHTITATSASKAFNIPGAKCGQLVFTNPEHLERWQRVGHWYEHQTSALGVVATEAAYGRGREWLAETLAVLREGIAVATSLLGEGELHGGPRVVPPRATYLLWCDLRGTALDPAGASAAALVRRRAGLIVTDGAECGAAGEGCVRFNAALPLPELRAAMERLLRAAAPTCD</sequence>
<keyword evidence="7" id="KW-0808">Transferase</keyword>
<dbReference type="EC" id="4.4.1.13" evidence="2"/>
<comment type="cofactor">
    <cofactor evidence="1">
        <name>pyridoxal 5'-phosphate</name>
        <dbReference type="ChEBI" id="CHEBI:597326"/>
    </cofactor>
</comment>
<proteinExistence type="inferred from homology"/>
<dbReference type="RefSeq" id="WP_244726479.1">
    <property type="nucleotide sequence ID" value="NZ_CP095045.1"/>
</dbReference>
<dbReference type="Gene3D" id="3.90.1150.10">
    <property type="entry name" value="Aspartate Aminotransferase, domain 1"/>
    <property type="match status" value="1"/>
</dbReference>
<evidence type="ECO:0000259" key="6">
    <source>
        <dbReference type="Pfam" id="PF00155"/>
    </source>
</evidence>
<dbReference type="PANTHER" id="PTHR43525:SF1">
    <property type="entry name" value="PROTEIN MALY"/>
    <property type="match status" value="1"/>
</dbReference>
<accession>A0ABY4FHX3</accession>
<dbReference type="SUPFAM" id="SSF53383">
    <property type="entry name" value="PLP-dependent transferases"/>
    <property type="match status" value="1"/>
</dbReference>
<organism evidence="7 8">
    <name type="scientific">Leucobacter allii</name>
    <dbReference type="NCBI Taxonomy" id="2932247"/>
    <lineage>
        <taxon>Bacteria</taxon>
        <taxon>Bacillati</taxon>
        <taxon>Actinomycetota</taxon>
        <taxon>Actinomycetes</taxon>
        <taxon>Micrococcales</taxon>
        <taxon>Microbacteriaceae</taxon>
        <taxon>Leucobacter</taxon>
    </lineage>
</organism>
<dbReference type="CDD" id="cd00609">
    <property type="entry name" value="AAT_like"/>
    <property type="match status" value="1"/>
</dbReference>
<name>A0ABY4FHX3_9MICO</name>
<evidence type="ECO:0000256" key="3">
    <source>
        <dbReference type="ARBA" id="ARBA00022898"/>
    </source>
</evidence>
<comment type="similarity">
    <text evidence="5">Belongs to the class-II pyridoxal-phosphate-dependent aminotransferase family. MalY/PatB cystathionine beta-lyase subfamily.</text>
</comment>
<evidence type="ECO:0000256" key="1">
    <source>
        <dbReference type="ARBA" id="ARBA00001933"/>
    </source>
</evidence>
<keyword evidence="3" id="KW-0663">Pyridoxal phosphate</keyword>
<feature type="domain" description="Aminotransferase class I/classII large" evidence="6">
    <location>
        <begin position="18"/>
        <end position="368"/>
    </location>
</feature>
<dbReference type="Pfam" id="PF00155">
    <property type="entry name" value="Aminotran_1_2"/>
    <property type="match status" value="1"/>
</dbReference>
<evidence type="ECO:0000256" key="5">
    <source>
        <dbReference type="ARBA" id="ARBA00037974"/>
    </source>
</evidence>
<dbReference type="InterPro" id="IPR015422">
    <property type="entry name" value="PyrdxlP-dep_Trfase_small"/>
</dbReference>
<evidence type="ECO:0000256" key="2">
    <source>
        <dbReference type="ARBA" id="ARBA00012224"/>
    </source>
</evidence>
<gene>
    <name evidence="7" type="ORF">MUN78_11200</name>
</gene>
<dbReference type="InterPro" id="IPR015424">
    <property type="entry name" value="PyrdxlP-dep_Trfase"/>
</dbReference>
<keyword evidence="4" id="KW-0456">Lyase</keyword>
<dbReference type="Proteomes" id="UP000831786">
    <property type="component" value="Chromosome"/>
</dbReference>
<evidence type="ECO:0000313" key="7">
    <source>
        <dbReference type="EMBL" id="UOQ56254.1"/>
    </source>
</evidence>